<dbReference type="KEGG" id="cpoy:GP475_08805"/>
<reference evidence="2 3" key="1">
    <citation type="submission" date="2019-12" db="EMBL/GenBank/DDBJ databases">
        <title>Corynebacterium sp. nov., isolated from feces of the Anser Albifrons in China.</title>
        <authorList>
            <person name="Liu Q."/>
        </authorList>
    </citation>
    <scope>NUCLEOTIDE SEQUENCE [LARGE SCALE GENOMIC DNA]</scope>
    <source>
        <strain evidence="2 3">4H37-19</strain>
    </source>
</reference>
<dbReference type="RefSeq" id="WP_187974040.1">
    <property type="nucleotide sequence ID" value="NZ_CP046884.1"/>
</dbReference>
<sequence length="353" mass="39824">MLALILGLYRSEADPKEIRRSSQSFALKAAPIVHEFRRMSRETSIGYLEAFRDAEVPEPKREPIHIVEDDYGVEDIFEDLHDTSRIAMLQASKKGYTQEEIKKAGESAITGRATRIVADGGRKVIEGDIERGQGPIGYARVVDADPCAFCAMLASRGVSYTGLMGEGEGLYRSDSFIESNARFSGGGKFKVHDGCQCTLEPVYKVAGKIKLPGRGDELARAWARVASGEKDPLAAWRRWWDSGTLPDHFDGEILEGEKKRPRPKPPRRGKDLTPHTRRERAGEQKKKDFTASDYRKWAKQYKTRADEVARELAEFRKMGKKNDEIPVLALKEEQKRLVARIKAYQDFADTMDK</sequence>
<proteinExistence type="predicted"/>
<feature type="compositionally biased region" description="Basic and acidic residues" evidence="1">
    <location>
        <begin position="268"/>
        <end position="291"/>
    </location>
</feature>
<evidence type="ECO:0000256" key="1">
    <source>
        <dbReference type="SAM" id="MobiDB-lite"/>
    </source>
</evidence>
<evidence type="ECO:0000313" key="3">
    <source>
        <dbReference type="Proteomes" id="UP000516320"/>
    </source>
</evidence>
<protein>
    <recommendedName>
        <fullName evidence="4">Capsid maturation protease</fullName>
    </recommendedName>
</protein>
<dbReference type="Proteomes" id="UP000516320">
    <property type="component" value="Chromosome"/>
</dbReference>
<feature type="region of interest" description="Disordered" evidence="1">
    <location>
        <begin position="250"/>
        <end position="291"/>
    </location>
</feature>
<evidence type="ECO:0000313" key="2">
    <source>
        <dbReference type="EMBL" id="QNQ90726.1"/>
    </source>
</evidence>
<accession>A0A7H0SQA1</accession>
<keyword evidence="3" id="KW-1185">Reference proteome</keyword>
<name>A0A7H0SQA1_9CORY</name>
<dbReference type="EMBL" id="CP046884">
    <property type="protein sequence ID" value="QNQ90726.1"/>
    <property type="molecule type" value="Genomic_DNA"/>
</dbReference>
<gene>
    <name evidence="2" type="ORF">GP475_08805</name>
</gene>
<evidence type="ECO:0008006" key="4">
    <source>
        <dbReference type="Google" id="ProtNLM"/>
    </source>
</evidence>
<dbReference type="Pfam" id="PF25310">
    <property type="entry name" value="VG15"/>
    <property type="match status" value="1"/>
</dbReference>
<dbReference type="AlphaFoldDB" id="A0A7H0SQA1"/>
<dbReference type="InterPro" id="IPR057369">
    <property type="entry name" value="VG15"/>
</dbReference>
<organism evidence="2 3">
    <name type="scientific">Corynebacterium poyangense</name>
    <dbReference type="NCBI Taxonomy" id="2684405"/>
    <lineage>
        <taxon>Bacteria</taxon>
        <taxon>Bacillati</taxon>
        <taxon>Actinomycetota</taxon>
        <taxon>Actinomycetes</taxon>
        <taxon>Mycobacteriales</taxon>
        <taxon>Corynebacteriaceae</taxon>
        <taxon>Corynebacterium</taxon>
    </lineage>
</organism>